<reference evidence="3 4" key="1">
    <citation type="submission" date="2016-12" db="EMBL/GenBank/DDBJ databases">
        <title>Trade-off between light-utilization and light-protection in marine flavobacteria.</title>
        <authorList>
            <person name="Kumagai Y."/>
            <person name="Yoshizawa S."/>
            <person name="Kogure K."/>
            <person name="Iwasaki W."/>
        </authorList>
    </citation>
    <scope>NUCLEOTIDE SEQUENCE [LARGE SCALE GENOMIC DNA]</scope>
    <source>
        <strain evidence="3 4">NBRC 108759</strain>
    </source>
</reference>
<evidence type="ECO:0000313" key="3">
    <source>
        <dbReference type="EMBL" id="PQJ81064.1"/>
    </source>
</evidence>
<comment type="caution">
    <text evidence="3">The sequence shown here is derived from an EMBL/GenBank/DDBJ whole genome shotgun (WGS) entry which is preliminary data.</text>
</comment>
<feature type="chain" id="PRO_5015572711" description="DUF4136 domain-containing protein" evidence="1">
    <location>
        <begin position="23"/>
        <end position="183"/>
    </location>
</feature>
<sequence>MKVFKSLLILLVFALISCNSVKVVTDYDSEVNFTQYKTFAFYKTGIDKADISDLDKKRILKAIEAELLAQGLTKSENPDILVSIFTKSRERVNVNQNNAGFGWGWGWGWNPWMMGGMNNNVNVSQFTEGTLFVDFIDKEKKELVWQGVGTGALKIQNREKKEERIKLFVKEIISRFPPDIKKN</sequence>
<dbReference type="OrthoDB" id="5432251at2"/>
<dbReference type="AlphaFoldDB" id="A0A2S7WTZ5"/>
<dbReference type="Gene3D" id="3.30.160.670">
    <property type="match status" value="1"/>
</dbReference>
<protein>
    <recommendedName>
        <fullName evidence="2">DUF4136 domain-containing protein</fullName>
    </recommendedName>
</protein>
<evidence type="ECO:0000256" key="1">
    <source>
        <dbReference type="SAM" id="SignalP"/>
    </source>
</evidence>
<dbReference type="InterPro" id="IPR025411">
    <property type="entry name" value="DUF4136"/>
</dbReference>
<accession>A0A2S7WTZ5</accession>
<dbReference type="PROSITE" id="PS51257">
    <property type="entry name" value="PROKAR_LIPOPROTEIN"/>
    <property type="match status" value="1"/>
</dbReference>
<dbReference type="RefSeq" id="WP_105017624.1">
    <property type="nucleotide sequence ID" value="NZ_MSCN01000001.1"/>
</dbReference>
<evidence type="ECO:0000313" key="4">
    <source>
        <dbReference type="Proteomes" id="UP000238882"/>
    </source>
</evidence>
<feature type="domain" description="DUF4136" evidence="2">
    <location>
        <begin position="23"/>
        <end position="178"/>
    </location>
</feature>
<organism evidence="3 4">
    <name type="scientific">Polaribacter porphyrae</name>
    <dbReference type="NCBI Taxonomy" id="1137780"/>
    <lineage>
        <taxon>Bacteria</taxon>
        <taxon>Pseudomonadati</taxon>
        <taxon>Bacteroidota</taxon>
        <taxon>Flavobacteriia</taxon>
        <taxon>Flavobacteriales</taxon>
        <taxon>Flavobacteriaceae</taxon>
    </lineage>
</organism>
<dbReference type="Pfam" id="PF13590">
    <property type="entry name" value="DUF4136"/>
    <property type="match status" value="1"/>
</dbReference>
<keyword evidence="1" id="KW-0732">Signal</keyword>
<keyword evidence="4" id="KW-1185">Reference proteome</keyword>
<evidence type="ECO:0000259" key="2">
    <source>
        <dbReference type="Pfam" id="PF13590"/>
    </source>
</evidence>
<dbReference type="EMBL" id="MSCN01000001">
    <property type="protein sequence ID" value="PQJ81064.1"/>
    <property type="molecule type" value="Genomic_DNA"/>
</dbReference>
<name>A0A2S7WTZ5_9FLAO</name>
<feature type="signal peptide" evidence="1">
    <location>
        <begin position="1"/>
        <end position="22"/>
    </location>
</feature>
<proteinExistence type="predicted"/>
<dbReference type="Proteomes" id="UP000238882">
    <property type="component" value="Unassembled WGS sequence"/>
</dbReference>
<gene>
    <name evidence="3" type="ORF">BTO18_17390</name>
</gene>